<comment type="caution">
    <text evidence="1">The sequence shown here is derived from an EMBL/GenBank/DDBJ whole genome shotgun (WGS) entry which is preliminary data.</text>
</comment>
<name>A0AAV4R686_CAEEX</name>
<proteinExistence type="predicted"/>
<reference evidence="1 2" key="1">
    <citation type="submission" date="2021-06" db="EMBL/GenBank/DDBJ databases">
        <title>Caerostris extrusa draft genome.</title>
        <authorList>
            <person name="Kono N."/>
            <person name="Arakawa K."/>
        </authorList>
    </citation>
    <scope>NUCLEOTIDE SEQUENCE [LARGE SCALE GENOMIC DNA]</scope>
</reference>
<gene>
    <name evidence="1" type="ORF">CEXT_535491</name>
</gene>
<accession>A0AAV4R686</accession>
<dbReference type="AlphaFoldDB" id="A0AAV4R686"/>
<evidence type="ECO:0000313" key="1">
    <source>
        <dbReference type="EMBL" id="GIY15902.1"/>
    </source>
</evidence>
<evidence type="ECO:0000313" key="2">
    <source>
        <dbReference type="Proteomes" id="UP001054945"/>
    </source>
</evidence>
<organism evidence="1 2">
    <name type="scientific">Caerostris extrusa</name>
    <name type="common">Bark spider</name>
    <name type="synonym">Caerostris bankana</name>
    <dbReference type="NCBI Taxonomy" id="172846"/>
    <lineage>
        <taxon>Eukaryota</taxon>
        <taxon>Metazoa</taxon>
        <taxon>Ecdysozoa</taxon>
        <taxon>Arthropoda</taxon>
        <taxon>Chelicerata</taxon>
        <taxon>Arachnida</taxon>
        <taxon>Araneae</taxon>
        <taxon>Araneomorphae</taxon>
        <taxon>Entelegynae</taxon>
        <taxon>Araneoidea</taxon>
        <taxon>Araneidae</taxon>
        <taxon>Caerostris</taxon>
    </lineage>
</organism>
<protein>
    <submittedName>
        <fullName evidence="1">Uncharacterized protein</fullName>
    </submittedName>
</protein>
<keyword evidence="2" id="KW-1185">Reference proteome</keyword>
<sequence>MSATGHSKTLHKKAHALTNFNVPTNVQYECHWSFKTVHEKTHTLTNFNVQHKRHWLLQTAHQKLPNDLKFPLHIKDVQRALWVPFHTPKRYKKIFIPLPFLMSILMFDMLPQLKPALIALMGAVPMTTQQHWGPAMLDVQGDDRVPPFIPGPHCPSRGACRIVKAVGFHWAPLCHEPRVSSPCLSMKGLEISEAPYIFICCMPYINDLTAIGAMAAKPLGPFNMCRWLSGVADITSLITM</sequence>
<dbReference type="Proteomes" id="UP001054945">
    <property type="component" value="Unassembled WGS sequence"/>
</dbReference>
<dbReference type="EMBL" id="BPLR01007298">
    <property type="protein sequence ID" value="GIY15902.1"/>
    <property type="molecule type" value="Genomic_DNA"/>
</dbReference>